<organism evidence="3">
    <name type="scientific">Fagus sylvatica</name>
    <name type="common">Beechnut</name>
    <dbReference type="NCBI Taxonomy" id="28930"/>
    <lineage>
        <taxon>Eukaryota</taxon>
        <taxon>Viridiplantae</taxon>
        <taxon>Streptophyta</taxon>
        <taxon>Embryophyta</taxon>
        <taxon>Tracheophyta</taxon>
        <taxon>Spermatophyta</taxon>
        <taxon>Magnoliopsida</taxon>
        <taxon>eudicotyledons</taxon>
        <taxon>Gunneridae</taxon>
        <taxon>Pentapetalae</taxon>
        <taxon>rosids</taxon>
        <taxon>fabids</taxon>
        <taxon>Fagales</taxon>
        <taxon>Fagaceae</taxon>
        <taxon>Fagus</taxon>
    </lineage>
</organism>
<reference evidence="3" key="1">
    <citation type="submission" date="2018-02" db="EMBL/GenBank/DDBJ databases">
        <authorList>
            <person name="Cohen D.B."/>
            <person name="Kent A.D."/>
        </authorList>
    </citation>
    <scope>NUCLEOTIDE SEQUENCE</scope>
</reference>
<evidence type="ECO:0000256" key="2">
    <source>
        <dbReference type="SAM" id="SignalP"/>
    </source>
</evidence>
<keyword evidence="2" id="KW-0732">Signal</keyword>
<accession>A0A2N9F6L5</accession>
<name>A0A2N9F6L5_FAGSY</name>
<feature type="signal peptide" evidence="2">
    <location>
        <begin position="1"/>
        <end position="24"/>
    </location>
</feature>
<dbReference type="AlphaFoldDB" id="A0A2N9F6L5"/>
<sequence>MALVRKNFVVNIMILFCIVATSKARNSLTLQGEKELSRENTPAIRKDLKVLPSPTNSALATENKKNLSDAYSIHQIECSGPSQGGGGHGGIDCIELIDVLLWLNRSNPSQISTQVEGSCSPGSFACRTITQPHATASRAPSSSRPPSPIKS</sequence>
<gene>
    <name evidence="3" type="ORF">FSB_LOCUS10685</name>
</gene>
<proteinExistence type="predicted"/>
<evidence type="ECO:0000313" key="3">
    <source>
        <dbReference type="EMBL" id="SPC82803.1"/>
    </source>
</evidence>
<evidence type="ECO:0008006" key="4">
    <source>
        <dbReference type="Google" id="ProtNLM"/>
    </source>
</evidence>
<feature type="region of interest" description="Disordered" evidence="1">
    <location>
        <begin position="132"/>
        <end position="151"/>
    </location>
</feature>
<feature type="chain" id="PRO_5014660350" description="Neprosin activation peptide domain-containing protein" evidence="2">
    <location>
        <begin position="25"/>
        <end position="151"/>
    </location>
</feature>
<evidence type="ECO:0000256" key="1">
    <source>
        <dbReference type="SAM" id="MobiDB-lite"/>
    </source>
</evidence>
<protein>
    <recommendedName>
        <fullName evidence="4">Neprosin activation peptide domain-containing protein</fullName>
    </recommendedName>
</protein>
<dbReference type="EMBL" id="OIVN01000602">
    <property type="protein sequence ID" value="SPC82803.1"/>
    <property type="molecule type" value="Genomic_DNA"/>
</dbReference>